<keyword evidence="3" id="KW-0687">Ribonucleoprotein</keyword>
<proteinExistence type="inferred from homology"/>
<dbReference type="SUPFAM" id="SSF160369">
    <property type="entry name" value="Ribosomal protein L10-like"/>
    <property type="match status" value="1"/>
</dbReference>
<feature type="domain" description="Large ribosomal subunit protein uL10-like insertion" evidence="5">
    <location>
        <begin position="113"/>
        <end position="154"/>
    </location>
</feature>
<name>T0ZBY3_9ZZZZ</name>
<feature type="non-terminal residue" evidence="6">
    <location>
        <position position="173"/>
    </location>
</feature>
<feature type="region of interest" description="Disordered" evidence="4">
    <location>
        <begin position="148"/>
        <end position="173"/>
    </location>
</feature>
<dbReference type="PANTHER" id="PTHR45699:SF3">
    <property type="entry name" value="LARGE RIBOSOMAL SUBUNIT PROTEIN UL10"/>
    <property type="match status" value="1"/>
</dbReference>
<dbReference type="InterPro" id="IPR043141">
    <property type="entry name" value="Ribosomal_uL10-like_sf"/>
</dbReference>
<protein>
    <submittedName>
        <fullName evidence="6">Acidic ribosomal protein P0</fullName>
    </submittedName>
</protein>
<dbReference type="InterPro" id="IPR050323">
    <property type="entry name" value="Ribosomal_protein_uL10"/>
</dbReference>
<comment type="caution">
    <text evidence="6">The sequence shown here is derived from an EMBL/GenBank/DDBJ whole genome shotgun (WGS) entry which is preliminary data.</text>
</comment>
<dbReference type="GO" id="GO:0000027">
    <property type="term" value="P:ribosomal large subunit assembly"/>
    <property type="evidence" value="ECO:0007669"/>
    <property type="project" value="TreeGrafter"/>
</dbReference>
<comment type="similarity">
    <text evidence="1">Belongs to the universal ribosomal protein uL10 family.</text>
</comment>
<reference evidence="6" key="1">
    <citation type="submission" date="2013-08" db="EMBL/GenBank/DDBJ databases">
        <authorList>
            <person name="Mendez C."/>
            <person name="Richter M."/>
            <person name="Ferrer M."/>
            <person name="Sanchez J."/>
        </authorList>
    </citation>
    <scope>NUCLEOTIDE SEQUENCE</scope>
</reference>
<sequence length="173" mass="18505">MPGRGSVSSAKLERVEQLRQQLAARPMVALIGVRGVPAAALQSMRRTLRGQNRPIRVSPNTLILHALEAAQKEIPSLAPLTAHVTDQTALMTCEGNPFTLYAELSRTRSPTPARGGETAPADILVPAGTTSFKPGPIVGELQHAGFPAAIEKGRSCSRGHPDRPPWRDDQPRG</sequence>
<dbReference type="AlphaFoldDB" id="T0ZBY3"/>
<dbReference type="InterPro" id="IPR040637">
    <property type="entry name" value="Ribosomal_uL10-like_insert"/>
</dbReference>
<evidence type="ECO:0000256" key="4">
    <source>
        <dbReference type="SAM" id="MobiDB-lite"/>
    </source>
</evidence>
<evidence type="ECO:0000313" key="6">
    <source>
        <dbReference type="EMBL" id="EQD45521.1"/>
    </source>
</evidence>
<feature type="compositionally biased region" description="Basic and acidic residues" evidence="4">
    <location>
        <begin position="151"/>
        <end position="173"/>
    </location>
</feature>
<evidence type="ECO:0000259" key="5">
    <source>
        <dbReference type="Pfam" id="PF17777"/>
    </source>
</evidence>
<dbReference type="InterPro" id="IPR001790">
    <property type="entry name" value="Ribosomal_uL10"/>
</dbReference>
<dbReference type="GO" id="GO:0070180">
    <property type="term" value="F:large ribosomal subunit rRNA binding"/>
    <property type="evidence" value="ECO:0007669"/>
    <property type="project" value="TreeGrafter"/>
</dbReference>
<reference evidence="6" key="2">
    <citation type="journal article" date="2014" name="ISME J.">
        <title>Microbial stratification in low pH oxic and suboxic macroscopic growths along an acid mine drainage.</title>
        <authorList>
            <person name="Mendez-Garcia C."/>
            <person name="Mesa V."/>
            <person name="Sprenger R.R."/>
            <person name="Richter M."/>
            <person name="Diez M.S."/>
            <person name="Solano J."/>
            <person name="Bargiela R."/>
            <person name="Golyshina O.V."/>
            <person name="Manteca A."/>
            <person name="Ramos J.L."/>
            <person name="Gallego J.R."/>
            <person name="Llorente I."/>
            <person name="Martins Dos Santos V.A."/>
            <person name="Jensen O.N."/>
            <person name="Pelaez A.I."/>
            <person name="Sanchez J."/>
            <person name="Ferrer M."/>
        </authorList>
    </citation>
    <scope>NUCLEOTIDE SEQUENCE</scope>
</reference>
<evidence type="ECO:0000256" key="2">
    <source>
        <dbReference type="ARBA" id="ARBA00022980"/>
    </source>
</evidence>
<dbReference type="GO" id="GO:0003735">
    <property type="term" value="F:structural constituent of ribosome"/>
    <property type="evidence" value="ECO:0007669"/>
    <property type="project" value="TreeGrafter"/>
</dbReference>
<gene>
    <name evidence="6" type="ORF">B2A_09278</name>
</gene>
<organism evidence="6">
    <name type="scientific">mine drainage metagenome</name>
    <dbReference type="NCBI Taxonomy" id="410659"/>
    <lineage>
        <taxon>unclassified sequences</taxon>
        <taxon>metagenomes</taxon>
        <taxon>ecological metagenomes</taxon>
    </lineage>
</organism>
<dbReference type="Gene3D" id="3.90.105.20">
    <property type="match status" value="1"/>
</dbReference>
<dbReference type="Pfam" id="PF17777">
    <property type="entry name" value="RL10P_insert"/>
    <property type="match status" value="1"/>
</dbReference>
<dbReference type="EMBL" id="AUZZ01006699">
    <property type="protein sequence ID" value="EQD45521.1"/>
    <property type="molecule type" value="Genomic_DNA"/>
</dbReference>
<keyword evidence="2 6" id="KW-0689">Ribosomal protein</keyword>
<dbReference type="Pfam" id="PF00466">
    <property type="entry name" value="Ribosomal_L10"/>
    <property type="match status" value="1"/>
</dbReference>
<dbReference type="Gene3D" id="3.30.70.1730">
    <property type="match status" value="1"/>
</dbReference>
<dbReference type="InterPro" id="IPR043164">
    <property type="entry name" value="Ribosomal_uL10-like_insert_sf"/>
</dbReference>
<dbReference type="GO" id="GO:0022625">
    <property type="term" value="C:cytosolic large ribosomal subunit"/>
    <property type="evidence" value="ECO:0007669"/>
    <property type="project" value="TreeGrafter"/>
</dbReference>
<evidence type="ECO:0000256" key="1">
    <source>
        <dbReference type="ARBA" id="ARBA00008889"/>
    </source>
</evidence>
<dbReference type="PANTHER" id="PTHR45699">
    <property type="entry name" value="60S ACIDIC RIBOSOMAL PROTEIN P0"/>
    <property type="match status" value="1"/>
</dbReference>
<dbReference type="GO" id="GO:0002181">
    <property type="term" value="P:cytoplasmic translation"/>
    <property type="evidence" value="ECO:0007669"/>
    <property type="project" value="TreeGrafter"/>
</dbReference>
<evidence type="ECO:0000256" key="3">
    <source>
        <dbReference type="ARBA" id="ARBA00023274"/>
    </source>
</evidence>
<accession>T0ZBY3</accession>